<sequence length="401" mass="41323">MLTLEGRSVIAAMCVGQLGSLLPHVVVPSILAAFLIPEWHLSGAQAGLLAGSGAAGYMLTVPVLATLTDRIDARKILIAGSAVSALGTLLFGLFATGLWSGALFNAIAGIGFAGAYMPGLKALTDRLAPGDSSRAVTLYTSSFSFGVGLSFLVSQLVAEALGWRSAFLVTALGPLMMLSVCFLLRPVAPKPAQGRLLDFAPVFRNSNAMGFVLGYGAHCFELYGIRTWLVGFWTFVAVRNSEGSLLTPVVVSVLFSLLAMPASILGNECAIRFGRHRAITAVMLSSACVALLIGAFADKSPWLLLPLVLVYAITVPADSGALTSGMTMAADPNYRGATMAVHSTVGFSLSALGAWALGVALDAAGGPSSATAWAAAFAVLAAGILLGPVALYWSRARAPQG</sequence>
<evidence type="ECO:0000256" key="2">
    <source>
        <dbReference type="ARBA" id="ARBA00022475"/>
    </source>
</evidence>
<feature type="transmembrane region" description="Helical" evidence="6">
    <location>
        <begin position="303"/>
        <end position="325"/>
    </location>
</feature>
<dbReference type="InterPro" id="IPR011701">
    <property type="entry name" value="MFS"/>
</dbReference>
<keyword evidence="2" id="KW-1003">Cell membrane</keyword>
<feature type="transmembrane region" description="Helical" evidence="6">
    <location>
        <begin position="76"/>
        <end position="96"/>
    </location>
</feature>
<evidence type="ECO:0000256" key="6">
    <source>
        <dbReference type="SAM" id="Phobius"/>
    </source>
</evidence>
<protein>
    <submittedName>
        <fullName evidence="8 9">MFS family arabinose efflux permease</fullName>
    </submittedName>
</protein>
<proteinExistence type="predicted"/>
<evidence type="ECO:0000313" key="10">
    <source>
        <dbReference type="Proteomes" id="UP000673383"/>
    </source>
</evidence>
<feature type="transmembrane region" description="Helical" evidence="6">
    <location>
        <begin position="102"/>
        <end position="124"/>
    </location>
</feature>
<dbReference type="Gene3D" id="1.20.1250.20">
    <property type="entry name" value="MFS general substrate transporter like domains"/>
    <property type="match status" value="1"/>
</dbReference>
<dbReference type="PANTHER" id="PTHR43124:SF3">
    <property type="entry name" value="CHLORAMPHENICOL EFFLUX PUMP RV0191"/>
    <property type="match status" value="1"/>
</dbReference>
<dbReference type="Proteomes" id="UP001565471">
    <property type="component" value="Unassembled WGS sequence"/>
</dbReference>
<keyword evidence="4 6" id="KW-1133">Transmembrane helix</keyword>
<accession>A0A4Y3ZPP0</accession>
<feature type="transmembrane region" description="Helical" evidence="6">
    <location>
        <begin position="245"/>
        <end position="266"/>
    </location>
</feature>
<dbReference type="SUPFAM" id="SSF103473">
    <property type="entry name" value="MFS general substrate transporter"/>
    <property type="match status" value="1"/>
</dbReference>
<evidence type="ECO:0000259" key="7">
    <source>
        <dbReference type="PROSITE" id="PS50850"/>
    </source>
</evidence>
<comment type="subcellular location">
    <subcellularLocation>
        <location evidence="1">Cell membrane</location>
        <topology evidence="1">Multi-pass membrane protein</topology>
    </subcellularLocation>
</comment>
<dbReference type="GO" id="GO:0005886">
    <property type="term" value="C:plasma membrane"/>
    <property type="evidence" value="ECO:0007669"/>
    <property type="project" value="UniProtKB-SubCell"/>
</dbReference>
<evidence type="ECO:0000313" key="9">
    <source>
        <dbReference type="EMBL" id="MEY9321930.1"/>
    </source>
</evidence>
<dbReference type="EMBL" id="JBGBZA010000002">
    <property type="protein sequence ID" value="MEY9321930.1"/>
    <property type="molecule type" value="Genomic_DNA"/>
</dbReference>
<dbReference type="InterPro" id="IPR036259">
    <property type="entry name" value="MFS_trans_sf"/>
</dbReference>
<organism evidence="8 10">
    <name type="scientific">Bradyrhizobium elkanii</name>
    <dbReference type="NCBI Taxonomy" id="29448"/>
    <lineage>
        <taxon>Bacteria</taxon>
        <taxon>Pseudomonadati</taxon>
        <taxon>Pseudomonadota</taxon>
        <taxon>Alphaproteobacteria</taxon>
        <taxon>Hyphomicrobiales</taxon>
        <taxon>Nitrobacteraceae</taxon>
        <taxon>Bradyrhizobium</taxon>
    </lineage>
</organism>
<feature type="domain" description="Major facilitator superfamily (MFS) profile" evidence="7">
    <location>
        <begin position="9"/>
        <end position="399"/>
    </location>
</feature>
<dbReference type="PROSITE" id="PS50850">
    <property type="entry name" value="MFS"/>
    <property type="match status" value="1"/>
</dbReference>
<comment type="caution">
    <text evidence="8">The sequence shown here is derived from an EMBL/GenBank/DDBJ whole genome shotgun (WGS) entry which is preliminary data.</text>
</comment>
<reference evidence="9 11" key="2">
    <citation type="submission" date="2024-07" db="EMBL/GenBank/DDBJ databases">
        <title>Genomic Encyclopedia of Type Strains, Phase V (KMG-V): Genome sequencing to study the core and pangenomes of soil and plant-associated prokaryotes.</title>
        <authorList>
            <person name="Whitman W."/>
        </authorList>
    </citation>
    <scope>NUCLEOTIDE SEQUENCE [LARGE SCALE GENOMIC DNA]</scope>
    <source>
        <strain evidence="9 11">USDA 415</strain>
    </source>
</reference>
<evidence type="ECO:0000313" key="8">
    <source>
        <dbReference type="EMBL" id="MBP1292641.1"/>
    </source>
</evidence>
<dbReference type="Proteomes" id="UP000673383">
    <property type="component" value="Unassembled WGS sequence"/>
</dbReference>
<evidence type="ECO:0000256" key="1">
    <source>
        <dbReference type="ARBA" id="ARBA00004651"/>
    </source>
</evidence>
<reference evidence="8" key="1">
    <citation type="submission" date="2021-02" db="EMBL/GenBank/DDBJ databases">
        <title>Genomic Encyclopedia of Type Strains, Phase IV (KMG-V): Genome sequencing to study the core and pangenomes of soil and plant-associated prokaryotes.</title>
        <authorList>
            <person name="Whitman W."/>
        </authorList>
    </citation>
    <scope>NUCLEOTIDE SEQUENCE</scope>
    <source>
        <strain evidence="8">USDA 406</strain>
    </source>
</reference>
<feature type="transmembrane region" description="Helical" evidence="6">
    <location>
        <begin position="136"/>
        <end position="157"/>
    </location>
</feature>
<dbReference type="InterPro" id="IPR050189">
    <property type="entry name" value="MFS_Efflux_Transporters"/>
</dbReference>
<dbReference type="PANTHER" id="PTHR43124">
    <property type="entry name" value="PURINE EFFLUX PUMP PBUE"/>
    <property type="match status" value="1"/>
</dbReference>
<feature type="transmembrane region" description="Helical" evidence="6">
    <location>
        <begin position="163"/>
        <end position="184"/>
    </location>
</feature>
<evidence type="ECO:0000256" key="5">
    <source>
        <dbReference type="ARBA" id="ARBA00023136"/>
    </source>
</evidence>
<feature type="transmembrane region" description="Helical" evidence="6">
    <location>
        <begin position="42"/>
        <end position="64"/>
    </location>
</feature>
<keyword evidence="5 6" id="KW-0472">Membrane</keyword>
<gene>
    <name evidence="9" type="ORF">ABIF29_008729</name>
    <name evidence="8" type="ORF">JOH49_002394</name>
</gene>
<keyword evidence="3 6" id="KW-0812">Transmembrane</keyword>
<feature type="transmembrane region" description="Helical" evidence="6">
    <location>
        <begin position="205"/>
        <end position="225"/>
    </location>
</feature>
<feature type="transmembrane region" description="Helical" evidence="6">
    <location>
        <begin position="337"/>
        <end position="358"/>
    </location>
</feature>
<evidence type="ECO:0000313" key="11">
    <source>
        <dbReference type="Proteomes" id="UP001565471"/>
    </source>
</evidence>
<dbReference type="InterPro" id="IPR020846">
    <property type="entry name" value="MFS_dom"/>
</dbReference>
<name>A0A4Y3ZPP0_BRAEL</name>
<dbReference type="AlphaFoldDB" id="A0A4Y3ZPP0"/>
<feature type="transmembrane region" description="Helical" evidence="6">
    <location>
        <begin position="278"/>
        <end position="297"/>
    </location>
</feature>
<dbReference type="GO" id="GO:0022857">
    <property type="term" value="F:transmembrane transporter activity"/>
    <property type="evidence" value="ECO:0007669"/>
    <property type="project" value="InterPro"/>
</dbReference>
<feature type="transmembrane region" description="Helical" evidence="6">
    <location>
        <begin position="370"/>
        <end position="393"/>
    </location>
</feature>
<dbReference type="EMBL" id="JAFICZ010000001">
    <property type="protein sequence ID" value="MBP1292641.1"/>
    <property type="molecule type" value="Genomic_DNA"/>
</dbReference>
<evidence type="ECO:0000256" key="4">
    <source>
        <dbReference type="ARBA" id="ARBA00022989"/>
    </source>
</evidence>
<feature type="transmembrane region" description="Helical" evidence="6">
    <location>
        <begin position="12"/>
        <end position="36"/>
    </location>
</feature>
<dbReference type="Pfam" id="PF07690">
    <property type="entry name" value="MFS_1"/>
    <property type="match status" value="1"/>
</dbReference>
<keyword evidence="11" id="KW-1185">Reference proteome</keyword>
<evidence type="ECO:0000256" key="3">
    <source>
        <dbReference type="ARBA" id="ARBA00022692"/>
    </source>
</evidence>